<keyword evidence="3 6" id="KW-0687">Ribonucleoprotein</keyword>
<dbReference type="GO" id="GO:0003723">
    <property type="term" value="F:RNA binding"/>
    <property type="evidence" value="ECO:0007669"/>
    <property type="project" value="InterPro"/>
</dbReference>
<name>A0A1G2N1U7_9BACT</name>
<evidence type="ECO:0000256" key="8">
    <source>
        <dbReference type="SAM" id="MobiDB-lite"/>
    </source>
</evidence>
<evidence type="ECO:0000256" key="5">
    <source>
        <dbReference type="ARBA" id="ARBA00035519"/>
    </source>
</evidence>
<dbReference type="InterPro" id="IPR005324">
    <property type="entry name" value="Ribosomal_uS5_C"/>
</dbReference>
<dbReference type="Gene3D" id="3.30.230.10">
    <property type="match status" value="1"/>
</dbReference>
<feature type="compositionally biased region" description="Basic and acidic residues" evidence="8">
    <location>
        <begin position="46"/>
        <end position="57"/>
    </location>
</feature>
<dbReference type="AlphaFoldDB" id="A0A1G2N1U7"/>
<evidence type="ECO:0000256" key="2">
    <source>
        <dbReference type="ARBA" id="ARBA00022980"/>
    </source>
</evidence>
<comment type="caution">
    <text evidence="10">The sequence shown here is derived from an EMBL/GenBank/DDBJ whole genome shotgun (WGS) entry which is preliminary data.</text>
</comment>
<reference evidence="10 11" key="1">
    <citation type="journal article" date="2016" name="Nat. Commun.">
        <title>Thousands of microbial genomes shed light on interconnected biogeochemical processes in an aquifer system.</title>
        <authorList>
            <person name="Anantharaman K."/>
            <person name="Brown C.T."/>
            <person name="Hug L.A."/>
            <person name="Sharon I."/>
            <person name="Castelle C.J."/>
            <person name="Probst A.J."/>
            <person name="Thomas B.C."/>
            <person name="Singh A."/>
            <person name="Wilkins M.J."/>
            <person name="Karaoz U."/>
            <person name="Brodie E.L."/>
            <person name="Williams K.H."/>
            <person name="Hubbard S.S."/>
            <person name="Banfield J.F."/>
        </authorList>
    </citation>
    <scope>NUCLEOTIDE SEQUENCE [LARGE SCALE GENOMIC DNA]</scope>
</reference>
<evidence type="ECO:0000256" key="3">
    <source>
        <dbReference type="ARBA" id="ARBA00023274"/>
    </source>
</evidence>
<dbReference type="Gene3D" id="3.30.160.20">
    <property type="match status" value="1"/>
</dbReference>
<feature type="compositionally biased region" description="Gly residues" evidence="8">
    <location>
        <begin position="31"/>
        <end position="45"/>
    </location>
</feature>
<dbReference type="SUPFAM" id="SSF54768">
    <property type="entry name" value="dsRNA-binding domain-like"/>
    <property type="match status" value="1"/>
</dbReference>
<evidence type="ECO:0000259" key="9">
    <source>
        <dbReference type="PROSITE" id="PS50881"/>
    </source>
</evidence>
<organism evidence="10 11">
    <name type="scientific">Candidatus Taylorbacteria bacterium RIFCSPHIGHO2_12_FULL_45_16</name>
    <dbReference type="NCBI Taxonomy" id="1802315"/>
    <lineage>
        <taxon>Bacteria</taxon>
        <taxon>Candidatus Tayloriibacteriota</taxon>
    </lineage>
</organism>
<dbReference type="GO" id="GO:1990904">
    <property type="term" value="C:ribonucleoprotein complex"/>
    <property type="evidence" value="ECO:0007669"/>
    <property type="project" value="UniProtKB-UniRule"/>
</dbReference>
<evidence type="ECO:0000313" key="11">
    <source>
        <dbReference type="Proteomes" id="UP000178089"/>
    </source>
</evidence>
<dbReference type="GO" id="GO:0005840">
    <property type="term" value="C:ribosome"/>
    <property type="evidence" value="ECO:0007669"/>
    <property type="project" value="UniProtKB-KW"/>
</dbReference>
<dbReference type="InterPro" id="IPR000851">
    <property type="entry name" value="Ribosomal_uS5"/>
</dbReference>
<protein>
    <recommendedName>
        <fullName evidence="4">Small ribosomal subunit protein uS5</fullName>
    </recommendedName>
    <alternativeName>
        <fullName evidence="5">30S ribosomal protein S5</fullName>
    </alternativeName>
</protein>
<dbReference type="PROSITE" id="PS50881">
    <property type="entry name" value="S5_DSRBD"/>
    <property type="match status" value="1"/>
</dbReference>
<keyword evidence="2 6" id="KW-0689">Ribosomal protein</keyword>
<dbReference type="InterPro" id="IPR014721">
    <property type="entry name" value="Ribsml_uS5_D2-typ_fold_subgr"/>
</dbReference>
<feature type="region of interest" description="Disordered" evidence="8">
    <location>
        <begin position="1"/>
        <end position="57"/>
    </location>
</feature>
<dbReference type="InterPro" id="IPR020568">
    <property type="entry name" value="Ribosomal_Su5_D2-typ_SF"/>
</dbReference>
<accession>A0A1G2N1U7</accession>
<dbReference type="GO" id="GO:0005737">
    <property type="term" value="C:cytoplasm"/>
    <property type="evidence" value="ECO:0007669"/>
    <property type="project" value="UniProtKB-ARBA"/>
</dbReference>
<evidence type="ECO:0000256" key="1">
    <source>
        <dbReference type="ARBA" id="ARBA00008945"/>
    </source>
</evidence>
<dbReference type="PANTHER" id="PTHR48277">
    <property type="entry name" value="MITOCHONDRIAL RIBOSOMAL PROTEIN S5"/>
    <property type="match status" value="1"/>
</dbReference>
<evidence type="ECO:0000256" key="6">
    <source>
        <dbReference type="PROSITE-ProRule" id="PRU00268"/>
    </source>
</evidence>
<evidence type="ECO:0000256" key="7">
    <source>
        <dbReference type="RuleBase" id="RU003823"/>
    </source>
</evidence>
<dbReference type="STRING" id="1802315.A3F51_00670"/>
<dbReference type="Proteomes" id="UP000178089">
    <property type="component" value="Unassembled WGS sequence"/>
</dbReference>
<evidence type="ECO:0000313" key="10">
    <source>
        <dbReference type="EMBL" id="OHA29312.1"/>
    </source>
</evidence>
<dbReference type="Pfam" id="PF03719">
    <property type="entry name" value="Ribosomal_S5_C"/>
    <property type="match status" value="1"/>
</dbReference>
<dbReference type="PANTHER" id="PTHR48277:SF1">
    <property type="entry name" value="MITOCHONDRIAL RIBOSOMAL PROTEIN S5"/>
    <property type="match status" value="1"/>
</dbReference>
<evidence type="ECO:0000256" key="4">
    <source>
        <dbReference type="ARBA" id="ARBA00035255"/>
    </source>
</evidence>
<gene>
    <name evidence="10" type="ORF">A3F51_00670</name>
</gene>
<dbReference type="Pfam" id="PF00333">
    <property type="entry name" value="Ribosomal_S5"/>
    <property type="match status" value="1"/>
</dbReference>
<dbReference type="EMBL" id="MHRT01000005">
    <property type="protein sequence ID" value="OHA29312.1"/>
    <property type="molecule type" value="Genomic_DNA"/>
</dbReference>
<dbReference type="GO" id="GO:0003735">
    <property type="term" value="F:structural constituent of ribosome"/>
    <property type="evidence" value="ECO:0007669"/>
    <property type="project" value="UniProtKB-UniRule"/>
</dbReference>
<proteinExistence type="inferred from homology"/>
<comment type="similarity">
    <text evidence="1 7">Belongs to the universal ribosomal protein uS5 family.</text>
</comment>
<dbReference type="SUPFAM" id="SSF54211">
    <property type="entry name" value="Ribosomal protein S5 domain 2-like"/>
    <property type="match status" value="1"/>
</dbReference>
<dbReference type="InterPro" id="IPR013810">
    <property type="entry name" value="Ribosomal_uS5_N"/>
</dbReference>
<sequence length="214" mass="22743">MEVAEAKDLSASVANKITPGRKIRGDSARRGGSGGRQSRGGQRGGGRNEPRERVKPEFDSKIIDIRRVTRVTSGGRRMNFSVAVVAGDHKGRVGVGLGKSIDTASAVEKATREAKKNLIKVPLSVQMTIPHAVEAKYASARIMIFPARGRGVVAGSSARAVIELAGIKDVCAKFLSGSKNRLNNAKVAIEALKKLSKVSRAIITNKQTSKDTSQ</sequence>
<dbReference type="FunFam" id="3.30.230.10:FF:000002">
    <property type="entry name" value="30S ribosomal protein S5"/>
    <property type="match status" value="1"/>
</dbReference>
<dbReference type="GO" id="GO:0006412">
    <property type="term" value="P:translation"/>
    <property type="evidence" value="ECO:0007669"/>
    <property type="project" value="InterPro"/>
</dbReference>
<feature type="domain" description="S5 DRBM" evidence="9">
    <location>
        <begin position="58"/>
        <end position="121"/>
    </location>
</feature>